<accession>A0A929N5I8</accession>
<protein>
    <submittedName>
        <fullName evidence="2">Esterase</fullName>
    </submittedName>
</protein>
<proteinExistence type="predicted"/>
<reference evidence="2" key="1">
    <citation type="submission" date="2020-04" db="EMBL/GenBank/DDBJ databases">
        <title>Deep metagenomics examines the oral microbiome during advanced dental caries in children, revealing novel taxa and co-occurrences with host molecules.</title>
        <authorList>
            <person name="Baker J.L."/>
            <person name="Morton J.T."/>
            <person name="Dinis M."/>
            <person name="Alvarez R."/>
            <person name="Tran N.C."/>
            <person name="Knight R."/>
            <person name="Edlund A."/>
        </authorList>
    </citation>
    <scope>NUCLEOTIDE SEQUENCE</scope>
    <source>
        <strain evidence="2">JCVI_32_bin.64</strain>
    </source>
</reference>
<gene>
    <name evidence="2" type="ORF">HXK03_08870</name>
</gene>
<feature type="transmembrane region" description="Helical" evidence="1">
    <location>
        <begin position="23"/>
        <end position="48"/>
    </location>
</feature>
<organism evidence="2 3">
    <name type="scientific">Schaalia georgiae</name>
    <dbReference type="NCBI Taxonomy" id="52768"/>
    <lineage>
        <taxon>Bacteria</taxon>
        <taxon>Bacillati</taxon>
        <taxon>Actinomycetota</taxon>
        <taxon>Actinomycetes</taxon>
        <taxon>Actinomycetales</taxon>
        <taxon>Actinomycetaceae</taxon>
        <taxon>Schaalia</taxon>
    </lineage>
</organism>
<evidence type="ECO:0000313" key="3">
    <source>
        <dbReference type="Proteomes" id="UP000718630"/>
    </source>
</evidence>
<keyword evidence="1" id="KW-0812">Transmembrane</keyword>
<dbReference type="AlphaFoldDB" id="A0A929N5I8"/>
<comment type="caution">
    <text evidence="2">The sequence shown here is derived from an EMBL/GenBank/DDBJ whole genome shotgun (WGS) entry which is preliminary data.</text>
</comment>
<evidence type="ECO:0000313" key="2">
    <source>
        <dbReference type="EMBL" id="MBF0940965.1"/>
    </source>
</evidence>
<keyword evidence="1" id="KW-0472">Membrane</keyword>
<dbReference type="EMBL" id="JABZFZ010000603">
    <property type="protein sequence ID" value="MBF0940965.1"/>
    <property type="molecule type" value="Genomic_DNA"/>
</dbReference>
<keyword evidence="1" id="KW-1133">Transmembrane helix</keyword>
<dbReference type="Proteomes" id="UP000718630">
    <property type="component" value="Unassembled WGS sequence"/>
</dbReference>
<name>A0A929N5I8_9ACTO</name>
<evidence type="ECO:0000256" key="1">
    <source>
        <dbReference type="SAM" id="Phobius"/>
    </source>
</evidence>
<sequence length="70" mass="7619">VLRGHFTGARARASRLPRGLRRAWFFTARLVAVSATMGMVALLIGMLGNATGGFYTSWRTALSSLIEAFM</sequence>
<feature type="non-terminal residue" evidence="2">
    <location>
        <position position="1"/>
    </location>
</feature>